<protein>
    <recommendedName>
        <fullName evidence="2">DUF1023 domain-containing protein</fullName>
    </recommendedName>
</protein>
<evidence type="ECO:0000313" key="3">
    <source>
        <dbReference type="EMBL" id="MBS4183786.1"/>
    </source>
</evidence>
<accession>A0A942Y9T6</accession>
<dbReference type="InterPro" id="IPR010427">
    <property type="entry name" value="DUF1023"/>
</dbReference>
<organism evidence="3">
    <name type="scientific">Neobacillus citreus</name>
    <dbReference type="NCBI Taxonomy" id="2833578"/>
    <lineage>
        <taxon>Bacteria</taxon>
        <taxon>Bacillati</taxon>
        <taxon>Bacillota</taxon>
        <taxon>Bacilli</taxon>
        <taxon>Bacillales</taxon>
        <taxon>Bacillaceae</taxon>
        <taxon>Neobacillus</taxon>
    </lineage>
</organism>
<feature type="region of interest" description="Disordered" evidence="1">
    <location>
        <begin position="1"/>
        <end position="20"/>
    </location>
</feature>
<sequence>MRADPLAGDPGAVGKLSGALADHQDDIRRGATKVAQAADDADEWQGASKDRFSATVGTIPPAAHRVIGRIDAAIDVLDTYADTVRRIQDEAERVRAALLTNAMESAANVVALATANTVASADDATEADGRRARRLQSDADDLAATATRLQAEWDALVERRAAADRAAASGLSGGDVLGVAPSYAGTLGSMSDAAFLAAIAGMPPEVLAAQDESVARRLAGMPPAIVQAWWDGLGGRGSVGEHSAAQDALITVLPGVIGNLNGVPYWARDQANRLSAQRAEAAALRKFAQARRNRDRLLGGPLGLQMQKELIKAQERYDALRNFNAGARTDLNLAPSLPRQMVSFHPGEPPLGAFAVGDLDTARGVSYLVPGMGSSLADTTQYMRTASDVQRVQLRASGEASAYVTWLGYEAPPDWLSTGDPAVFHEDAARAGAPALAADLAALRTTRPDVQLDVVAHSYGSATAALALASQPGLGVHSFVTLGSAGIPTDVPNAAATHAEHMYAAQADERWNVAEFGRYWSRPRRADPADGFGAEMLETDGSSTVNVHGLSADPKSGDIGYLDAGTKSLLGTVKATLP</sequence>
<dbReference type="Pfam" id="PF06259">
    <property type="entry name" value="Abhydrolase_8"/>
    <property type="match status" value="1"/>
</dbReference>
<name>A0A942Y9T6_9BACI</name>
<dbReference type="Gene3D" id="3.40.50.1820">
    <property type="entry name" value="alpha/beta hydrolase"/>
    <property type="match status" value="1"/>
</dbReference>
<dbReference type="EMBL" id="JAGYPE010000003">
    <property type="protein sequence ID" value="MBS4183786.1"/>
    <property type="molecule type" value="Genomic_DNA"/>
</dbReference>
<reference evidence="3" key="1">
    <citation type="submission" date="2021-05" db="EMBL/GenBank/DDBJ databases">
        <title>Novel Bacillus species.</title>
        <authorList>
            <person name="Liu G."/>
        </authorList>
    </citation>
    <scope>NUCLEOTIDE SEQUENCE</scope>
    <source>
        <strain evidence="3">FJAT-50051</strain>
    </source>
</reference>
<evidence type="ECO:0000259" key="2">
    <source>
        <dbReference type="Pfam" id="PF06259"/>
    </source>
</evidence>
<comment type="caution">
    <text evidence="3">The sequence shown here is derived from an EMBL/GenBank/DDBJ whole genome shotgun (WGS) entry which is preliminary data.</text>
</comment>
<proteinExistence type="predicted"/>
<dbReference type="SUPFAM" id="SSF53474">
    <property type="entry name" value="alpha/beta-Hydrolases"/>
    <property type="match status" value="1"/>
</dbReference>
<dbReference type="AlphaFoldDB" id="A0A942Y9T6"/>
<dbReference type="InterPro" id="IPR029058">
    <property type="entry name" value="AB_hydrolase_fold"/>
</dbReference>
<gene>
    <name evidence="3" type="ORF">KHB02_20545</name>
</gene>
<evidence type="ECO:0000256" key="1">
    <source>
        <dbReference type="SAM" id="MobiDB-lite"/>
    </source>
</evidence>
<feature type="domain" description="DUF1023" evidence="2">
    <location>
        <begin position="352"/>
        <end position="511"/>
    </location>
</feature>